<feature type="compositionally biased region" description="Basic and acidic residues" evidence="1">
    <location>
        <begin position="42"/>
        <end position="54"/>
    </location>
</feature>
<comment type="caution">
    <text evidence="2">The sequence shown here is derived from an EMBL/GenBank/DDBJ whole genome shotgun (WGS) entry which is preliminary data.</text>
</comment>
<reference evidence="2" key="1">
    <citation type="submission" date="2015-05" db="EMBL/GenBank/DDBJ databases">
        <title>Permanent draft genome of Rhodopirellula islandicus K833.</title>
        <authorList>
            <person name="Kizina J."/>
            <person name="Richter M."/>
            <person name="Glockner F.O."/>
            <person name="Harder J."/>
        </authorList>
    </citation>
    <scope>NUCLEOTIDE SEQUENCE [LARGE SCALE GENOMIC DNA]</scope>
    <source>
        <strain evidence="2">K833</strain>
    </source>
</reference>
<evidence type="ECO:0000313" key="3">
    <source>
        <dbReference type="Proteomes" id="UP000036367"/>
    </source>
</evidence>
<protein>
    <submittedName>
        <fullName evidence="2">Uncharacterized protein</fullName>
    </submittedName>
</protein>
<evidence type="ECO:0000313" key="2">
    <source>
        <dbReference type="EMBL" id="KLU02520.1"/>
    </source>
</evidence>
<accession>A0A0J1B6S0</accession>
<organism evidence="2 3">
    <name type="scientific">Rhodopirellula islandica</name>
    <dbReference type="NCBI Taxonomy" id="595434"/>
    <lineage>
        <taxon>Bacteria</taxon>
        <taxon>Pseudomonadati</taxon>
        <taxon>Planctomycetota</taxon>
        <taxon>Planctomycetia</taxon>
        <taxon>Pirellulales</taxon>
        <taxon>Pirellulaceae</taxon>
        <taxon>Rhodopirellula</taxon>
    </lineage>
</organism>
<evidence type="ECO:0000256" key="1">
    <source>
        <dbReference type="SAM" id="MobiDB-lite"/>
    </source>
</evidence>
<keyword evidence="3" id="KW-1185">Reference proteome</keyword>
<dbReference type="Proteomes" id="UP000036367">
    <property type="component" value="Unassembled WGS sequence"/>
</dbReference>
<feature type="region of interest" description="Disordered" evidence="1">
    <location>
        <begin position="35"/>
        <end position="65"/>
    </location>
</feature>
<dbReference type="AlphaFoldDB" id="A0A0J1B6S0"/>
<gene>
    <name evidence="2" type="ORF">RISK_005586</name>
</gene>
<dbReference type="EMBL" id="LECT01000044">
    <property type="protein sequence ID" value="KLU02520.1"/>
    <property type="molecule type" value="Genomic_DNA"/>
</dbReference>
<sequence length="84" mass="9399">MCISQFCGRLNYNPNNPSNHPEEFAIQAAENQAGTGPTIAKCQREDQSNREKTSRKVHGGGDCGEIAQMTQRDSFKPRRTELFV</sequence>
<name>A0A0J1B6S0_RHOIS</name>
<proteinExistence type="predicted"/>